<keyword evidence="6 8" id="KW-0472">Membrane</keyword>
<protein>
    <submittedName>
        <fullName evidence="9">Glycerol uptake facilitator protein</fullName>
    </submittedName>
</protein>
<keyword evidence="5 8" id="KW-1133">Transmembrane helix</keyword>
<accession>A0AA35SIF6</accession>
<dbReference type="Proteomes" id="UP001174909">
    <property type="component" value="Unassembled WGS sequence"/>
</dbReference>
<name>A0AA35SIF6_GEOBA</name>
<evidence type="ECO:0000256" key="6">
    <source>
        <dbReference type="ARBA" id="ARBA00023136"/>
    </source>
</evidence>
<evidence type="ECO:0000313" key="9">
    <source>
        <dbReference type="EMBL" id="CAI8029748.1"/>
    </source>
</evidence>
<evidence type="ECO:0000313" key="10">
    <source>
        <dbReference type="Proteomes" id="UP001174909"/>
    </source>
</evidence>
<keyword evidence="3 7" id="KW-0813">Transport</keyword>
<dbReference type="EMBL" id="CASHTH010002432">
    <property type="protein sequence ID" value="CAI8029748.1"/>
    <property type="molecule type" value="Genomic_DNA"/>
</dbReference>
<evidence type="ECO:0000256" key="2">
    <source>
        <dbReference type="ARBA" id="ARBA00006175"/>
    </source>
</evidence>
<comment type="caution">
    <text evidence="9">The sequence shown here is derived from an EMBL/GenBank/DDBJ whole genome shotgun (WGS) entry which is preliminary data.</text>
</comment>
<dbReference type="PANTHER" id="PTHR43829:SF9">
    <property type="entry name" value="AQUAPORIN-9"/>
    <property type="match status" value="1"/>
</dbReference>
<evidence type="ECO:0000256" key="3">
    <source>
        <dbReference type="ARBA" id="ARBA00022448"/>
    </source>
</evidence>
<dbReference type="InterPro" id="IPR000425">
    <property type="entry name" value="MIP"/>
</dbReference>
<sequence length="305" mass="33027">MEATNQIATVEKKNELLHVEEGIPQAEKISDRLRRKLTKKRCLTAAAAGQIFAGEFIGTFILVTASCTTTTLDVIVGALSGLWQVSILIGVGLGIAIYVSAHVSDAHLNPAVTLAFAIVRFRVFKWKKIPIYITAQMLGAFLAAAIMFGFYHSAVESFEDNHGLERGSNGSERTAMIFGEYFPNPASVRSDTSIVSMAKAFFIEAWGTAILVFVVFSLTDIHNTTVGSGENKVAVPMLISLTACFLIAMYGPLTQGSYNPARDFGPRLFAVMAGWGKIAIPGPRNGFWLYIIAPLIGGTDRRRSA</sequence>
<evidence type="ECO:0000256" key="4">
    <source>
        <dbReference type="ARBA" id="ARBA00022692"/>
    </source>
</evidence>
<dbReference type="PROSITE" id="PS00221">
    <property type="entry name" value="MIP"/>
    <property type="match status" value="1"/>
</dbReference>
<keyword evidence="4 7" id="KW-0812">Transmembrane</keyword>
<proteinExistence type="inferred from homology"/>
<reference evidence="9" key="1">
    <citation type="submission" date="2023-03" db="EMBL/GenBank/DDBJ databases">
        <authorList>
            <person name="Steffen K."/>
            <person name="Cardenas P."/>
        </authorList>
    </citation>
    <scope>NUCLEOTIDE SEQUENCE</scope>
</reference>
<feature type="transmembrane region" description="Helical" evidence="8">
    <location>
        <begin position="129"/>
        <end position="151"/>
    </location>
</feature>
<dbReference type="SUPFAM" id="SSF81338">
    <property type="entry name" value="Aquaporin-like"/>
    <property type="match status" value="1"/>
</dbReference>
<dbReference type="InterPro" id="IPR050363">
    <property type="entry name" value="MIP/Aquaporin"/>
</dbReference>
<gene>
    <name evidence="9" type="ORF">GBAR_LOCUS16873</name>
</gene>
<dbReference type="InterPro" id="IPR023271">
    <property type="entry name" value="Aquaporin-like"/>
</dbReference>
<evidence type="ECO:0000256" key="8">
    <source>
        <dbReference type="SAM" id="Phobius"/>
    </source>
</evidence>
<dbReference type="InterPro" id="IPR022357">
    <property type="entry name" value="MIP_CS"/>
</dbReference>
<evidence type="ECO:0000256" key="1">
    <source>
        <dbReference type="ARBA" id="ARBA00004141"/>
    </source>
</evidence>
<feature type="transmembrane region" description="Helical" evidence="8">
    <location>
        <begin position="233"/>
        <end position="253"/>
    </location>
</feature>
<keyword evidence="10" id="KW-1185">Reference proteome</keyword>
<dbReference type="AlphaFoldDB" id="A0AA35SIF6"/>
<evidence type="ECO:0000256" key="5">
    <source>
        <dbReference type="ARBA" id="ARBA00022989"/>
    </source>
</evidence>
<dbReference type="GO" id="GO:0015250">
    <property type="term" value="F:water channel activity"/>
    <property type="evidence" value="ECO:0007669"/>
    <property type="project" value="TreeGrafter"/>
</dbReference>
<feature type="transmembrane region" description="Helical" evidence="8">
    <location>
        <begin position="200"/>
        <end position="221"/>
    </location>
</feature>
<dbReference type="GO" id="GO:0005886">
    <property type="term" value="C:plasma membrane"/>
    <property type="evidence" value="ECO:0007669"/>
    <property type="project" value="TreeGrafter"/>
</dbReference>
<comment type="subcellular location">
    <subcellularLocation>
        <location evidence="1">Membrane</location>
        <topology evidence="1">Multi-pass membrane protein</topology>
    </subcellularLocation>
</comment>
<evidence type="ECO:0000256" key="7">
    <source>
        <dbReference type="RuleBase" id="RU000477"/>
    </source>
</evidence>
<dbReference type="GO" id="GO:0015254">
    <property type="term" value="F:glycerol channel activity"/>
    <property type="evidence" value="ECO:0007669"/>
    <property type="project" value="TreeGrafter"/>
</dbReference>
<feature type="transmembrane region" description="Helical" evidence="8">
    <location>
        <begin position="42"/>
        <end position="63"/>
    </location>
</feature>
<feature type="transmembrane region" description="Helical" evidence="8">
    <location>
        <begin position="75"/>
        <end position="99"/>
    </location>
</feature>
<dbReference type="Pfam" id="PF00230">
    <property type="entry name" value="MIP"/>
    <property type="match status" value="1"/>
</dbReference>
<dbReference type="PANTHER" id="PTHR43829">
    <property type="entry name" value="AQUAPORIN OR AQUAGLYCEROPORIN RELATED"/>
    <property type="match status" value="1"/>
</dbReference>
<dbReference type="Gene3D" id="1.20.1080.10">
    <property type="entry name" value="Glycerol uptake facilitator protein"/>
    <property type="match status" value="1"/>
</dbReference>
<dbReference type="PRINTS" id="PR00783">
    <property type="entry name" value="MINTRINSICP"/>
</dbReference>
<organism evidence="9 10">
    <name type="scientific">Geodia barretti</name>
    <name type="common">Barrett's horny sponge</name>
    <dbReference type="NCBI Taxonomy" id="519541"/>
    <lineage>
        <taxon>Eukaryota</taxon>
        <taxon>Metazoa</taxon>
        <taxon>Porifera</taxon>
        <taxon>Demospongiae</taxon>
        <taxon>Heteroscleromorpha</taxon>
        <taxon>Tetractinellida</taxon>
        <taxon>Astrophorina</taxon>
        <taxon>Geodiidae</taxon>
        <taxon>Geodia</taxon>
    </lineage>
</organism>
<comment type="similarity">
    <text evidence="2 7">Belongs to the MIP/aquaporin (TC 1.A.8) family.</text>
</comment>